<keyword evidence="3" id="KW-1185">Reference proteome</keyword>
<dbReference type="PANTHER" id="PTHR34351:SF1">
    <property type="entry name" value="SLR1927 PROTEIN"/>
    <property type="match status" value="1"/>
</dbReference>
<name>A0ABP8UZ27_9GAMM</name>
<evidence type="ECO:0000256" key="1">
    <source>
        <dbReference type="SAM" id="Phobius"/>
    </source>
</evidence>
<feature type="transmembrane region" description="Helical" evidence="1">
    <location>
        <begin position="62"/>
        <end position="80"/>
    </location>
</feature>
<sequence length="320" mass="35722">MIGAAWHKRFDRWLTRRIPPANHVTLNQKSIFIVPSRVGYGFLLVALLVFLAAINYQNSLSYVVSFFMVGLFLVTMLHTWKNLAGLTVSGHGAESVHAGQDAGFTVTVRAAQGRSQHGIQLGWQGQLTTAEPGQESDEVMVWHPTSQRGWLRPGRLRVSTEFPLGLFHAWSWVDLQLETLVYPAPDQSDLDIESLALTGQGDGVVRPDGNEDFAGLRETVPTDPLAHVSWKSFSRTGELLTKQFHDYADERFWLDFRTVSGYETEEKLSILCGLVLHYVDQQAQFGLWLPDHVIEPAQGEAHVQDCLTALALFGKDDANP</sequence>
<keyword evidence="1" id="KW-0472">Membrane</keyword>
<gene>
    <name evidence="2" type="ORF">GCM10023116_11710</name>
</gene>
<dbReference type="PANTHER" id="PTHR34351">
    <property type="entry name" value="SLR1927 PROTEIN-RELATED"/>
    <property type="match status" value="1"/>
</dbReference>
<feature type="transmembrane region" description="Helical" evidence="1">
    <location>
        <begin position="38"/>
        <end position="56"/>
    </location>
</feature>
<organism evidence="2 3">
    <name type="scientific">Kistimonas scapharcae</name>
    <dbReference type="NCBI Taxonomy" id="1036133"/>
    <lineage>
        <taxon>Bacteria</taxon>
        <taxon>Pseudomonadati</taxon>
        <taxon>Pseudomonadota</taxon>
        <taxon>Gammaproteobacteria</taxon>
        <taxon>Oceanospirillales</taxon>
        <taxon>Endozoicomonadaceae</taxon>
        <taxon>Kistimonas</taxon>
    </lineage>
</organism>
<evidence type="ECO:0000313" key="3">
    <source>
        <dbReference type="Proteomes" id="UP001500604"/>
    </source>
</evidence>
<reference evidence="3" key="1">
    <citation type="journal article" date="2019" name="Int. J. Syst. Evol. Microbiol.">
        <title>The Global Catalogue of Microorganisms (GCM) 10K type strain sequencing project: providing services to taxonomists for standard genome sequencing and annotation.</title>
        <authorList>
            <consortium name="The Broad Institute Genomics Platform"/>
            <consortium name="The Broad Institute Genome Sequencing Center for Infectious Disease"/>
            <person name="Wu L."/>
            <person name="Ma J."/>
        </authorList>
    </citation>
    <scope>NUCLEOTIDE SEQUENCE [LARGE SCALE GENOMIC DNA]</scope>
    <source>
        <strain evidence="3">JCM 17805</strain>
    </source>
</reference>
<comment type="caution">
    <text evidence="2">The sequence shown here is derived from an EMBL/GenBank/DDBJ whole genome shotgun (WGS) entry which is preliminary data.</text>
</comment>
<keyword evidence="1" id="KW-0812">Transmembrane</keyword>
<proteinExistence type="predicted"/>
<accession>A0ABP8UZ27</accession>
<dbReference type="RefSeq" id="WP_345194623.1">
    <property type="nucleotide sequence ID" value="NZ_BAABFL010000112.1"/>
</dbReference>
<keyword evidence="1" id="KW-1133">Transmembrane helix</keyword>
<evidence type="ECO:0000313" key="2">
    <source>
        <dbReference type="EMBL" id="GAA4648897.1"/>
    </source>
</evidence>
<dbReference type="Proteomes" id="UP001500604">
    <property type="component" value="Unassembled WGS sequence"/>
</dbReference>
<dbReference type="EMBL" id="BAABFL010000112">
    <property type="protein sequence ID" value="GAA4648897.1"/>
    <property type="molecule type" value="Genomic_DNA"/>
</dbReference>
<protein>
    <submittedName>
        <fullName evidence="2">DUF58 domain-containing protein</fullName>
    </submittedName>
</protein>